<evidence type="ECO:0000259" key="2">
    <source>
        <dbReference type="SMART" id="SM00867"/>
    </source>
</evidence>
<comment type="caution">
    <text evidence="3">The sequence shown here is derived from an EMBL/GenBank/DDBJ whole genome shotgun (WGS) entry which is preliminary data.</text>
</comment>
<dbReference type="OrthoDB" id="9811006at2"/>
<organism evidence="3 4">
    <name type="scientific">Micromonospora acroterricola</name>
    <dbReference type="NCBI Taxonomy" id="2202421"/>
    <lineage>
        <taxon>Bacteria</taxon>
        <taxon>Bacillati</taxon>
        <taxon>Actinomycetota</taxon>
        <taxon>Actinomycetes</taxon>
        <taxon>Micromonosporales</taxon>
        <taxon>Micromonosporaceae</taxon>
        <taxon>Micromonospora</taxon>
    </lineage>
</organism>
<keyword evidence="4" id="KW-1185">Reference proteome</keyword>
<proteinExistence type="inferred from homology"/>
<gene>
    <name evidence="3" type="ORF">DKT68_03150</name>
</gene>
<reference evidence="3 4" key="1">
    <citation type="submission" date="2018-05" db="EMBL/GenBank/DDBJ databases">
        <title>Micromonospora atacamensis sp. nov., a novel actinobacteria isolated from high altitude Atacama Desert soil.</title>
        <authorList>
            <person name="Carro L."/>
            <person name="Golinska P."/>
            <person name="Klenk H.-P."/>
            <person name="Goodfellow M."/>
        </authorList>
    </citation>
    <scope>NUCLEOTIDE SEQUENCE [LARGE SCALE GENOMIC DNA]</scope>
    <source>
        <strain evidence="3 4">5R2A7</strain>
    </source>
</reference>
<dbReference type="InterPro" id="IPR007372">
    <property type="entry name" value="Lipid/polyisoprenoid-bd_YceI"/>
</dbReference>
<dbReference type="EMBL" id="QGKR01000104">
    <property type="protein sequence ID" value="PWR12438.1"/>
    <property type="molecule type" value="Genomic_DNA"/>
</dbReference>
<dbReference type="SMART" id="SM00867">
    <property type="entry name" value="YceI"/>
    <property type="match status" value="1"/>
</dbReference>
<evidence type="ECO:0000313" key="3">
    <source>
        <dbReference type="EMBL" id="PWR12438.1"/>
    </source>
</evidence>
<dbReference type="PANTHER" id="PTHR34406:SF1">
    <property type="entry name" value="PROTEIN YCEI"/>
    <property type="match status" value="1"/>
</dbReference>
<dbReference type="InterPro" id="IPR036761">
    <property type="entry name" value="TTHA0802/YceI-like_sf"/>
</dbReference>
<feature type="domain" description="Lipid/polyisoprenoid-binding YceI-like" evidence="2">
    <location>
        <begin position="19"/>
        <end position="219"/>
    </location>
</feature>
<comment type="similarity">
    <text evidence="1">Belongs to the UPF0312 family.</text>
</comment>
<dbReference type="SUPFAM" id="SSF101874">
    <property type="entry name" value="YceI-like"/>
    <property type="match status" value="1"/>
</dbReference>
<dbReference type="Pfam" id="PF04264">
    <property type="entry name" value="YceI"/>
    <property type="match status" value="1"/>
</dbReference>
<protein>
    <submittedName>
        <fullName evidence="3">Polyisoprenoid-binding protein</fullName>
    </submittedName>
</protein>
<sequence length="222" mass="24522">MTDIATRTWDGMTIPAAGTYRLDQAHKRIGFLSRHMMVSPVRGEFAEATAQILVAEDPLFSSVTATIQTASITTGSVDRDTHLKSADFLDVERYPTLEYRSTRISRQGNDDPIFYWARLRNNRLGGRGRRLNVPPQSEPAPGRFVLTGELTVKGITRAVDLQVNFGGARRDPYGQDIFGFSATAEINREDYGLLWNVVLESGGVLVGKTVQIEIAGEGIHQP</sequence>
<dbReference type="PANTHER" id="PTHR34406">
    <property type="entry name" value="PROTEIN YCEI"/>
    <property type="match status" value="1"/>
</dbReference>
<evidence type="ECO:0000313" key="4">
    <source>
        <dbReference type="Proteomes" id="UP000245410"/>
    </source>
</evidence>
<evidence type="ECO:0000256" key="1">
    <source>
        <dbReference type="ARBA" id="ARBA00008812"/>
    </source>
</evidence>
<dbReference type="AlphaFoldDB" id="A0A317DCC6"/>
<accession>A0A317DCC6</accession>
<name>A0A317DCC6_9ACTN</name>
<dbReference type="RefSeq" id="WP_109815926.1">
    <property type="nucleotide sequence ID" value="NZ_QGKR01000104.1"/>
</dbReference>
<dbReference type="Proteomes" id="UP000245410">
    <property type="component" value="Unassembled WGS sequence"/>
</dbReference>
<dbReference type="Gene3D" id="2.40.128.110">
    <property type="entry name" value="Lipid/polyisoprenoid-binding, YceI-like"/>
    <property type="match status" value="1"/>
</dbReference>